<dbReference type="EMBL" id="CAAALY010255596">
    <property type="protein sequence ID" value="VEL37652.1"/>
    <property type="molecule type" value="Genomic_DNA"/>
</dbReference>
<accession>A0A3S5B656</accession>
<proteinExistence type="predicted"/>
<feature type="region of interest" description="Disordered" evidence="1">
    <location>
        <begin position="76"/>
        <end position="97"/>
    </location>
</feature>
<organism evidence="2 3">
    <name type="scientific">Protopolystoma xenopodis</name>
    <dbReference type="NCBI Taxonomy" id="117903"/>
    <lineage>
        <taxon>Eukaryota</taxon>
        <taxon>Metazoa</taxon>
        <taxon>Spiralia</taxon>
        <taxon>Lophotrochozoa</taxon>
        <taxon>Platyhelminthes</taxon>
        <taxon>Monogenea</taxon>
        <taxon>Polyopisthocotylea</taxon>
        <taxon>Polystomatidea</taxon>
        <taxon>Polystomatidae</taxon>
        <taxon>Protopolystoma</taxon>
    </lineage>
</organism>
<gene>
    <name evidence="2" type="ORF">PXEA_LOCUS31092</name>
</gene>
<name>A0A3S5B656_9PLAT</name>
<evidence type="ECO:0000313" key="2">
    <source>
        <dbReference type="EMBL" id="VEL37652.1"/>
    </source>
</evidence>
<protein>
    <submittedName>
        <fullName evidence="2">Uncharacterized protein</fullName>
    </submittedName>
</protein>
<dbReference type="AlphaFoldDB" id="A0A3S5B656"/>
<keyword evidence="3" id="KW-1185">Reference proteome</keyword>
<evidence type="ECO:0000256" key="1">
    <source>
        <dbReference type="SAM" id="MobiDB-lite"/>
    </source>
</evidence>
<dbReference type="Proteomes" id="UP000784294">
    <property type="component" value="Unassembled WGS sequence"/>
</dbReference>
<evidence type="ECO:0000313" key="3">
    <source>
        <dbReference type="Proteomes" id="UP000784294"/>
    </source>
</evidence>
<reference evidence="2" key="1">
    <citation type="submission" date="2018-11" db="EMBL/GenBank/DDBJ databases">
        <authorList>
            <consortium name="Pathogen Informatics"/>
        </authorList>
    </citation>
    <scope>NUCLEOTIDE SEQUENCE</scope>
</reference>
<comment type="caution">
    <text evidence="2">The sequence shown here is derived from an EMBL/GenBank/DDBJ whole genome shotgun (WGS) entry which is preliminary data.</text>
</comment>
<sequence length="172" mass="19743">MDTKARHAAEMAMSSLNSFLRLIFVNTLANLDGDYNKSDEAGRESLFDNAVMLFKLDMGMQEPIIKTPDCQKLKIKRSDGRQRRPINSGVVRSKQKEKELSNDHKVMLKKSVYIPSHLPNVGTRKYNTTMEVAEWNKSGVNRRYSILFELNLYFRESHLSQSISKTCLPIIS</sequence>